<dbReference type="Proteomes" id="UP000290439">
    <property type="component" value="Chromosome"/>
</dbReference>
<reference evidence="3 4" key="1">
    <citation type="submission" date="2019-02" db="EMBL/GenBank/DDBJ databases">
        <authorList>
            <consortium name="Pathogen Informatics"/>
        </authorList>
    </citation>
    <scope>NUCLEOTIDE SEQUENCE [LARGE SCALE GENOMIC DNA]</scope>
    <source>
        <strain evidence="3 4">3012STDY6756504</strain>
    </source>
</reference>
<keyword evidence="1" id="KW-0597">Phosphoprotein</keyword>
<dbReference type="GO" id="GO:0000160">
    <property type="term" value="P:phosphorelay signal transduction system"/>
    <property type="evidence" value="ECO:0007669"/>
    <property type="project" value="InterPro"/>
</dbReference>
<protein>
    <submittedName>
        <fullName evidence="3">Uncharacterized response regulatory protein Rv3143/MT3230</fullName>
    </submittedName>
</protein>
<evidence type="ECO:0000313" key="3">
    <source>
        <dbReference type="EMBL" id="VFA98183.1"/>
    </source>
</evidence>
<dbReference type="Gene3D" id="3.40.50.2300">
    <property type="match status" value="1"/>
</dbReference>
<organism evidence="3 4">
    <name type="scientific">Nocardia cyriacigeorgica</name>
    <dbReference type="NCBI Taxonomy" id="135487"/>
    <lineage>
        <taxon>Bacteria</taxon>
        <taxon>Bacillati</taxon>
        <taxon>Actinomycetota</taxon>
        <taxon>Actinomycetes</taxon>
        <taxon>Mycobacteriales</taxon>
        <taxon>Nocardiaceae</taxon>
        <taxon>Nocardia</taxon>
    </lineage>
</organism>
<dbReference type="InterPro" id="IPR001789">
    <property type="entry name" value="Sig_transdc_resp-reg_receiver"/>
</dbReference>
<dbReference type="InterPro" id="IPR011006">
    <property type="entry name" value="CheY-like_superfamily"/>
</dbReference>
<proteinExistence type="predicted"/>
<dbReference type="AlphaFoldDB" id="A0A4V6IC65"/>
<feature type="domain" description="Response regulatory" evidence="2">
    <location>
        <begin position="24"/>
        <end position="143"/>
    </location>
</feature>
<dbReference type="EMBL" id="LR215973">
    <property type="protein sequence ID" value="VFA98183.1"/>
    <property type="molecule type" value="Genomic_DNA"/>
</dbReference>
<dbReference type="SUPFAM" id="SSF52172">
    <property type="entry name" value="CheY-like"/>
    <property type="match status" value="1"/>
</dbReference>
<accession>A0A4V6IC65</accession>
<gene>
    <name evidence="3" type="ORF">NCTC10797_01948</name>
</gene>
<evidence type="ECO:0000313" key="4">
    <source>
        <dbReference type="Proteomes" id="UP000290439"/>
    </source>
</evidence>
<feature type="modified residue" description="4-aspartylphosphate" evidence="1">
    <location>
        <position position="79"/>
    </location>
</feature>
<dbReference type="PROSITE" id="PS50110">
    <property type="entry name" value="RESPONSE_REGULATORY"/>
    <property type="match status" value="1"/>
</dbReference>
<sequence>MPPTTAPRTYHADVADAKDPAALRVLVYSDDADTRSQVMLALGRQPHPDLPELEYLEVATADVVIEQMDAGGIDLAILDGEATPAGGLGIAKQLKDELAHCPPLLVLTGRPDDEWLARWSRAEATATHPIDPIQLTDTVVGLLRGRPAG</sequence>
<name>A0A4V6IC65_9NOCA</name>
<evidence type="ECO:0000259" key="2">
    <source>
        <dbReference type="PROSITE" id="PS50110"/>
    </source>
</evidence>
<evidence type="ECO:0000256" key="1">
    <source>
        <dbReference type="PROSITE-ProRule" id="PRU00169"/>
    </source>
</evidence>